<evidence type="ECO:0000313" key="2">
    <source>
        <dbReference type="EMBL" id="KAJ1217886.1"/>
    </source>
</evidence>
<feature type="compositionally biased region" description="Basic and acidic residues" evidence="1">
    <location>
        <begin position="52"/>
        <end position="84"/>
    </location>
</feature>
<name>A0AAV7WYD1_PLEWA</name>
<evidence type="ECO:0000256" key="1">
    <source>
        <dbReference type="SAM" id="MobiDB-lite"/>
    </source>
</evidence>
<comment type="caution">
    <text evidence="2">The sequence shown here is derived from an EMBL/GenBank/DDBJ whole genome shotgun (WGS) entry which is preliminary data.</text>
</comment>
<accession>A0AAV7WYD1</accession>
<evidence type="ECO:0000313" key="3">
    <source>
        <dbReference type="Proteomes" id="UP001066276"/>
    </source>
</evidence>
<reference evidence="2" key="1">
    <citation type="journal article" date="2022" name="bioRxiv">
        <title>Sequencing and chromosome-scale assembly of the giantPleurodeles waltlgenome.</title>
        <authorList>
            <person name="Brown T."/>
            <person name="Elewa A."/>
            <person name="Iarovenko S."/>
            <person name="Subramanian E."/>
            <person name="Araus A.J."/>
            <person name="Petzold A."/>
            <person name="Susuki M."/>
            <person name="Suzuki K.-i.T."/>
            <person name="Hayashi T."/>
            <person name="Toyoda A."/>
            <person name="Oliveira C."/>
            <person name="Osipova E."/>
            <person name="Leigh N.D."/>
            <person name="Simon A."/>
            <person name="Yun M.H."/>
        </authorList>
    </citation>
    <scope>NUCLEOTIDE SEQUENCE</scope>
    <source>
        <strain evidence="2">20211129_DDA</strain>
        <tissue evidence="2">Liver</tissue>
    </source>
</reference>
<proteinExistence type="predicted"/>
<organism evidence="2 3">
    <name type="scientific">Pleurodeles waltl</name>
    <name type="common">Iberian ribbed newt</name>
    <dbReference type="NCBI Taxonomy" id="8319"/>
    <lineage>
        <taxon>Eukaryota</taxon>
        <taxon>Metazoa</taxon>
        <taxon>Chordata</taxon>
        <taxon>Craniata</taxon>
        <taxon>Vertebrata</taxon>
        <taxon>Euteleostomi</taxon>
        <taxon>Amphibia</taxon>
        <taxon>Batrachia</taxon>
        <taxon>Caudata</taxon>
        <taxon>Salamandroidea</taxon>
        <taxon>Salamandridae</taxon>
        <taxon>Pleurodelinae</taxon>
        <taxon>Pleurodeles</taxon>
    </lineage>
</organism>
<feature type="region of interest" description="Disordered" evidence="1">
    <location>
        <begin position="1"/>
        <end position="84"/>
    </location>
</feature>
<sequence length="84" mass="9765">MYPQQALRRRKPLPEGGTAPGSQKRDKPRSQFFAASQKEHCDQRSRCPQNYGEKKPFTRGERPLKNNEARQNRPRGQTREATAR</sequence>
<gene>
    <name evidence="2" type="ORF">NDU88_005473</name>
</gene>
<dbReference type="Proteomes" id="UP001066276">
    <property type="component" value="Chromosome 1_1"/>
</dbReference>
<dbReference type="AlphaFoldDB" id="A0AAV7WYD1"/>
<dbReference type="EMBL" id="JANPWB010000001">
    <property type="protein sequence ID" value="KAJ1217886.1"/>
    <property type="molecule type" value="Genomic_DNA"/>
</dbReference>
<protein>
    <submittedName>
        <fullName evidence="2">Uncharacterized protein</fullName>
    </submittedName>
</protein>
<keyword evidence="3" id="KW-1185">Reference proteome</keyword>